<comment type="caution">
    <text evidence="2">The sequence shown here is derived from an EMBL/GenBank/DDBJ whole genome shotgun (WGS) entry which is preliminary data.</text>
</comment>
<proteinExistence type="predicted"/>
<keyword evidence="3" id="KW-1185">Reference proteome</keyword>
<gene>
    <name evidence="2" type="ORF">SNEC2469_LOCUS33494</name>
</gene>
<evidence type="ECO:0000313" key="2">
    <source>
        <dbReference type="EMBL" id="CAE7939389.1"/>
    </source>
</evidence>
<name>A0A813C6E3_9DINO</name>
<accession>A0A813C6E3</accession>
<reference evidence="2" key="1">
    <citation type="submission" date="2021-02" db="EMBL/GenBank/DDBJ databases">
        <authorList>
            <person name="Dougan E. K."/>
            <person name="Rhodes N."/>
            <person name="Thang M."/>
            <person name="Chan C."/>
        </authorList>
    </citation>
    <scope>NUCLEOTIDE SEQUENCE</scope>
</reference>
<dbReference type="EMBL" id="CAJNJA010088648">
    <property type="protein sequence ID" value="CAE7939389.1"/>
    <property type="molecule type" value="Genomic_DNA"/>
</dbReference>
<organism evidence="2 3">
    <name type="scientific">Symbiodinium necroappetens</name>
    <dbReference type="NCBI Taxonomy" id="1628268"/>
    <lineage>
        <taxon>Eukaryota</taxon>
        <taxon>Sar</taxon>
        <taxon>Alveolata</taxon>
        <taxon>Dinophyceae</taxon>
        <taxon>Suessiales</taxon>
        <taxon>Symbiodiniaceae</taxon>
        <taxon>Symbiodinium</taxon>
    </lineage>
</organism>
<sequence>MKGLFKKGFAHQDVSHLVRDTASVLRSLAQGGQYTTAAFQIRVPPESLAYSAKRLKSEREDEEEKQSNRLTLDLLRDWLAKEGEDNTFLKHAVSARMVVDNKNVDIAALVIMPKYKMDLAKSHKALMQQRLDLALSCVVENGEAAFREALGNSGVWSFSMHKKLMYRFTALYVLETGEVVDEHPHFVQSVLGQLDLNPIARGPKSKNARQPRRAKRTDEFRKKMRTPPRQPPPRELS</sequence>
<evidence type="ECO:0000256" key="1">
    <source>
        <dbReference type="SAM" id="MobiDB-lite"/>
    </source>
</evidence>
<evidence type="ECO:0000313" key="3">
    <source>
        <dbReference type="Proteomes" id="UP000601435"/>
    </source>
</evidence>
<dbReference type="AlphaFoldDB" id="A0A813C6E3"/>
<feature type="compositionally biased region" description="Basic residues" evidence="1">
    <location>
        <begin position="203"/>
        <end position="215"/>
    </location>
</feature>
<protein>
    <submittedName>
        <fullName evidence="2">Uncharacterized protein</fullName>
    </submittedName>
</protein>
<feature type="compositionally biased region" description="Pro residues" evidence="1">
    <location>
        <begin position="228"/>
        <end position="237"/>
    </location>
</feature>
<feature type="region of interest" description="Disordered" evidence="1">
    <location>
        <begin position="198"/>
        <end position="237"/>
    </location>
</feature>
<dbReference type="Proteomes" id="UP000601435">
    <property type="component" value="Unassembled WGS sequence"/>
</dbReference>